<dbReference type="PANTHER" id="PTHR43791:SF36">
    <property type="entry name" value="TRANSPORTER, PUTATIVE (AFU_ORTHOLOGUE AFUA_6G08340)-RELATED"/>
    <property type="match status" value="1"/>
</dbReference>
<keyword evidence="2" id="KW-0813">Transport</keyword>
<keyword evidence="3" id="KW-0812">Transmembrane</keyword>
<evidence type="ECO:0000256" key="6">
    <source>
        <dbReference type="ARBA" id="ARBA00058119"/>
    </source>
</evidence>
<dbReference type="Proteomes" id="UP000282597">
    <property type="component" value="Chromosome"/>
</dbReference>
<dbReference type="CDD" id="cd17319">
    <property type="entry name" value="MFS_ExuT_GudP_like"/>
    <property type="match status" value="1"/>
</dbReference>
<dbReference type="GO" id="GO:0005886">
    <property type="term" value="C:plasma membrane"/>
    <property type="evidence" value="ECO:0007669"/>
    <property type="project" value="TreeGrafter"/>
</dbReference>
<dbReference type="KEGG" id="mcys:MCB1EB_0479"/>
<feature type="domain" description="Major facilitator superfamily (MFS) profile" evidence="8">
    <location>
        <begin position="27"/>
        <end position="432"/>
    </location>
</feature>
<evidence type="ECO:0000256" key="5">
    <source>
        <dbReference type="ARBA" id="ARBA00023136"/>
    </source>
</evidence>
<keyword evidence="10" id="KW-1185">Reference proteome</keyword>
<evidence type="ECO:0000256" key="1">
    <source>
        <dbReference type="ARBA" id="ARBA00004141"/>
    </source>
</evidence>
<dbReference type="InterPro" id="IPR036259">
    <property type="entry name" value="MFS_trans_sf"/>
</dbReference>
<dbReference type="GO" id="GO:0022857">
    <property type="term" value="F:transmembrane transporter activity"/>
    <property type="evidence" value="ECO:0007669"/>
    <property type="project" value="InterPro"/>
</dbReference>
<keyword evidence="5" id="KW-0472">Membrane</keyword>
<organism evidence="9 10">
    <name type="scientific">Mycoavidus cysteinexigens</name>
    <dbReference type="NCBI Taxonomy" id="1553431"/>
    <lineage>
        <taxon>Bacteria</taxon>
        <taxon>Pseudomonadati</taxon>
        <taxon>Pseudomonadota</taxon>
        <taxon>Betaproteobacteria</taxon>
        <taxon>Burkholderiales</taxon>
        <taxon>Burkholderiaceae</taxon>
        <taxon>Mycoavidus</taxon>
    </lineage>
</organism>
<dbReference type="Gene3D" id="1.20.1250.20">
    <property type="entry name" value="MFS general substrate transporter like domains"/>
    <property type="match status" value="2"/>
</dbReference>
<evidence type="ECO:0000259" key="8">
    <source>
        <dbReference type="PROSITE" id="PS50850"/>
    </source>
</evidence>
<dbReference type="EMBL" id="AP018150">
    <property type="protein sequence ID" value="BBE08640.1"/>
    <property type="molecule type" value="Genomic_DNA"/>
</dbReference>
<sequence length="434" mass="47809">MSNRNIAMPTAPSNLEAQAYKKVTMRLVPFLVLSYLIAWLDRVNVGFAKLQMSADLGFSEAVYGLGAGLFFISYFLVEIPSNVLLHRLGARLWMARIMISWGIISAAMMFAKTPFTFYVLRLLLGIAEAGFYPGVILYLTYWYPSYRRGKILTIFALGAPLSGLIGAPISGWIMQNFNGVHNLAGWQWLFLLEGIPSIFIGCAAFFILTDRISHAKWLSTQEKDLLTQRIQEDSAHKLPFSFRAALTNGRVWFLTLIYFCLIMGFYTVGFWLPTIIQSTGIKDPLHIGLLTAIPYLAAMIALPLFGYSADKHRERRWHLVAACMMGGLGLITSVVWSHSPVITICGMTIAAMGVMSSLPLFWSLPTSFLGGIAAAAGIGLINSCGNLGGFVSPYVIGFIKDLTHSMDIGLCVMASMLFIAALLTLMVPAKLVNR</sequence>
<dbReference type="Pfam" id="PF07690">
    <property type="entry name" value="MFS_1"/>
    <property type="match status" value="1"/>
</dbReference>
<dbReference type="FunFam" id="1.20.1250.20:FF:000126">
    <property type="entry name" value="MFS transporter permease"/>
    <property type="match status" value="1"/>
</dbReference>
<dbReference type="InterPro" id="IPR011701">
    <property type="entry name" value="MFS"/>
</dbReference>
<evidence type="ECO:0000313" key="9">
    <source>
        <dbReference type="EMBL" id="BBE08640.1"/>
    </source>
</evidence>
<name>A0A2Z6ETC1_9BURK</name>
<evidence type="ECO:0000313" key="10">
    <source>
        <dbReference type="Proteomes" id="UP000282597"/>
    </source>
</evidence>
<evidence type="ECO:0000256" key="2">
    <source>
        <dbReference type="ARBA" id="ARBA00022448"/>
    </source>
</evidence>
<dbReference type="SUPFAM" id="SSF103473">
    <property type="entry name" value="MFS general substrate transporter"/>
    <property type="match status" value="1"/>
</dbReference>
<proteinExistence type="predicted"/>
<dbReference type="InterPro" id="IPR020846">
    <property type="entry name" value="MFS_dom"/>
</dbReference>
<reference evidence="9 10" key="1">
    <citation type="journal article" date="2018" name="Microbes Environ.">
        <title>Comparative Genomic Insights into Endofungal Lifestyles of Two Bacterial Endosymbionts, Mycoavidus cysteinexigens and Burkholderia rhizoxinica.</title>
        <authorList>
            <person name="Sharmin D."/>
            <person name="Guo Y."/>
            <person name="Nishizawa T."/>
            <person name="Ohshima S."/>
            <person name="Sato Y."/>
            <person name="Takashima Y."/>
            <person name="Narisawa K."/>
            <person name="Ohta H."/>
        </authorList>
    </citation>
    <scope>NUCLEOTIDE SEQUENCE [LARGE SCALE GENOMIC DNA]</scope>
    <source>
        <strain evidence="9 10">B1-EB</strain>
    </source>
</reference>
<dbReference type="RefSeq" id="WP_045363167.1">
    <property type="nucleotide sequence ID" value="NZ_AP018150.1"/>
</dbReference>
<comment type="function">
    <text evidence="6">Component of the tartrate utilization system and may allow entry of tartrate and tartrate dehydrogenase.</text>
</comment>
<keyword evidence="4" id="KW-1133">Transmembrane helix</keyword>
<dbReference type="FunFam" id="1.20.1250.20:FF:000018">
    <property type="entry name" value="MFS transporter permease"/>
    <property type="match status" value="1"/>
</dbReference>
<evidence type="ECO:0000256" key="7">
    <source>
        <dbReference type="ARBA" id="ARBA00074139"/>
    </source>
</evidence>
<evidence type="ECO:0000256" key="3">
    <source>
        <dbReference type="ARBA" id="ARBA00022692"/>
    </source>
</evidence>
<dbReference type="AlphaFoldDB" id="A0A2Z6ETC1"/>
<evidence type="ECO:0000256" key="4">
    <source>
        <dbReference type="ARBA" id="ARBA00022989"/>
    </source>
</evidence>
<gene>
    <name evidence="9" type="ORF">MCB1EB_0479</name>
</gene>
<comment type="subcellular location">
    <subcellularLocation>
        <location evidence="1">Membrane</location>
        <topology evidence="1">Multi-pass membrane protein</topology>
    </subcellularLocation>
</comment>
<dbReference type="PANTHER" id="PTHR43791">
    <property type="entry name" value="PERMEASE-RELATED"/>
    <property type="match status" value="1"/>
</dbReference>
<accession>A0A2Z6ETC1</accession>
<dbReference type="PROSITE" id="PS50850">
    <property type="entry name" value="MFS"/>
    <property type="match status" value="1"/>
</dbReference>
<protein>
    <recommendedName>
        <fullName evidence="7">Putative tartrate transporter</fullName>
    </recommendedName>
</protein>